<evidence type="ECO:0000256" key="2">
    <source>
        <dbReference type="ARBA" id="ARBA00023128"/>
    </source>
</evidence>
<dbReference type="EMBL" id="KY287653">
    <property type="protein sequence ID" value="AQX36036.1"/>
    <property type="molecule type" value="Genomic_DNA"/>
</dbReference>
<accession>A0A1W5RR31</accession>
<keyword evidence="2 4" id="KW-0496">Mitochondrion</keyword>
<gene>
    <name evidence="4" type="primary">orf355</name>
</gene>
<dbReference type="EMBL" id="KY287644">
    <property type="protein sequence ID" value="AQX35903.1"/>
    <property type="molecule type" value="Genomic_DNA"/>
</dbReference>
<dbReference type="GO" id="GO:0005739">
    <property type="term" value="C:mitochondrion"/>
    <property type="evidence" value="ECO:0007669"/>
    <property type="project" value="UniProtKB-SubCell"/>
</dbReference>
<organism evidence="4">
    <name type="scientific">Saccharomyces paradoxus</name>
    <name type="common">Yeast</name>
    <name type="synonym">Saccharomyces douglasii</name>
    <dbReference type="NCBI Taxonomy" id="27291"/>
    <lineage>
        <taxon>Eukaryota</taxon>
        <taxon>Fungi</taxon>
        <taxon>Dikarya</taxon>
        <taxon>Ascomycota</taxon>
        <taxon>Saccharomycotina</taxon>
        <taxon>Saccharomycetes</taxon>
        <taxon>Saccharomycetales</taxon>
        <taxon>Saccharomycetaceae</taxon>
        <taxon>Saccharomyces</taxon>
    </lineage>
</organism>
<dbReference type="AlphaFoldDB" id="A0A1W5RR31"/>
<sequence>MLLLMNFINNSKLIMILFNLMLNFQLMYKDIKNLYELIINNYINILNKYFINIDKDKINKLRFLDNYTEEEKGYYLSGLFEGDGNIYTRCFSITFSLEDVLLANYLCTYFKIGHITAKYNSNKELTAVKWNIMKMKEQEIFMNYINGKLLTYKRYDQYYKYNFNNRLNIKLLKPKEFNLTLNPWLTGFNDADGYFYTGFQNYKNSQWLKFHLELSQKDSYILVRPAPRGTDPKGDTIKKYFKTGGILKRNYKSNTTAYIYKAQSPKAMKPFIEYFNKYQPLSTRRYKQYLLLNIAYLLKINKLHMLPNSLLMLKELMLLQSVKNMSLDMKNELNNKVKIIINKTYYNNTNNDNIK</sequence>
<name>A0A1W5RR31_SACPA</name>
<reference evidence="4" key="1">
    <citation type="submission" date="2016-12" db="EMBL/GenBank/DDBJ databases">
        <authorList>
            <person name="Song W.-J."/>
            <person name="Kurnit D.M."/>
        </authorList>
    </citation>
    <scope>NUCLEOTIDE SEQUENCE</scope>
</reference>
<geneLocation type="mitochondrion" evidence="4"/>
<evidence type="ECO:0000313" key="4">
    <source>
        <dbReference type="EMBL" id="AQX35903.1"/>
    </source>
</evidence>
<comment type="subcellular location">
    <subcellularLocation>
        <location evidence="1">Mitochondrion</location>
    </subcellularLocation>
</comment>
<dbReference type="Pfam" id="PF00961">
    <property type="entry name" value="LAGLIDADG_1"/>
    <property type="match status" value="1"/>
</dbReference>
<dbReference type="PANTHER" id="PTHR36181">
    <property type="entry name" value="INTRON-ENCODED ENDONUCLEASE AI3-RELATED"/>
    <property type="match status" value="1"/>
</dbReference>
<reference evidence="4" key="2">
    <citation type="journal article" date="2017" name="Mol. Biol. Evol.">
        <title>Mitochondrial recombination and introgression during speciation by hybridization.</title>
        <authorList>
            <person name="Leducq J.B."/>
            <person name="Henault M."/>
            <person name="Charron G."/>
            <person name="Nielly-Thibault L."/>
            <person name="Terrat Y."/>
            <person name="Fiumera H.L."/>
            <person name="Jesse Shapiro B."/>
            <person name="Landry C.R."/>
        </authorList>
    </citation>
    <scope>NUCLEOTIDE SEQUENCE</scope>
</reference>
<proteinExistence type="predicted"/>
<dbReference type="GO" id="GO:0004519">
    <property type="term" value="F:endonuclease activity"/>
    <property type="evidence" value="ECO:0007669"/>
    <property type="project" value="InterPro"/>
</dbReference>
<dbReference type="PANTHER" id="PTHR36181:SF3">
    <property type="entry name" value="INTRON-ENCODED DNA ENDONUCLEASE AI5 BETA"/>
    <property type="match status" value="1"/>
</dbReference>
<dbReference type="Gene3D" id="3.10.28.10">
    <property type="entry name" value="Homing endonucleases"/>
    <property type="match status" value="2"/>
</dbReference>
<protein>
    <recommendedName>
        <fullName evidence="3">Homing endonuclease LAGLIDADG domain-containing protein</fullName>
    </recommendedName>
</protein>
<feature type="domain" description="Homing endonuclease LAGLIDADG" evidence="3">
    <location>
        <begin position="185"/>
        <end position="293"/>
    </location>
</feature>
<dbReference type="SUPFAM" id="SSF55608">
    <property type="entry name" value="Homing endonucleases"/>
    <property type="match status" value="2"/>
</dbReference>
<evidence type="ECO:0000259" key="3">
    <source>
        <dbReference type="Pfam" id="PF00961"/>
    </source>
</evidence>
<dbReference type="InterPro" id="IPR004860">
    <property type="entry name" value="LAGLIDADG_dom"/>
</dbReference>
<dbReference type="InterPro" id="IPR051289">
    <property type="entry name" value="LAGLIDADG_Endonuclease"/>
</dbReference>
<evidence type="ECO:0000256" key="1">
    <source>
        <dbReference type="ARBA" id="ARBA00004173"/>
    </source>
</evidence>
<dbReference type="InterPro" id="IPR027434">
    <property type="entry name" value="Homing_endonucl"/>
</dbReference>